<evidence type="ECO:0000313" key="3">
    <source>
        <dbReference type="Proteomes" id="UP000465712"/>
    </source>
</evidence>
<feature type="transmembrane region" description="Helical" evidence="1">
    <location>
        <begin position="12"/>
        <end position="32"/>
    </location>
</feature>
<keyword evidence="1" id="KW-0472">Membrane</keyword>
<keyword evidence="1" id="KW-0812">Transmembrane</keyword>
<keyword evidence="1" id="KW-1133">Transmembrane helix</keyword>
<gene>
    <name evidence="2" type="ORF">CAG72_05810</name>
</gene>
<dbReference type="Proteomes" id="UP000465712">
    <property type="component" value="Unassembled WGS sequence"/>
</dbReference>
<evidence type="ECO:0000256" key="1">
    <source>
        <dbReference type="SAM" id="Phobius"/>
    </source>
</evidence>
<dbReference type="RefSeq" id="WP_161443545.1">
    <property type="nucleotide sequence ID" value="NZ_WXWW01000089.1"/>
</dbReference>
<comment type="caution">
    <text evidence="2">The sequence shown here is derived from an EMBL/GenBank/DDBJ whole genome shotgun (WGS) entry which is preliminary data.</text>
</comment>
<evidence type="ECO:0000313" key="2">
    <source>
        <dbReference type="EMBL" id="NAW64726.1"/>
    </source>
</evidence>
<dbReference type="AlphaFoldDB" id="A0A7X5ASW2"/>
<reference evidence="2 3" key="1">
    <citation type="submission" date="2017-05" db="EMBL/GenBank/DDBJ databases">
        <title>High clonality and local adaptation shapes Vibrionaceae linages within an endangered oasis.</title>
        <authorList>
            <person name="Vazquez-Rosas-Landa M."/>
        </authorList>
    </citation>
    <scope>NUCLEOTIDE SEQUENCE [LARGE SCALE GENOMIC DNA]</scope>
    <source>
        <strain evidence="2 3">P46_P4S1P180</strain>
    </source>
</reference>
<accession>A0A7X5ASW2</accession>
<dbReference type="EMBL" id="WXWW01000089">
    <property type="protein sequence ID" value="NAW64726.1"/>
    <property type="molecule type" value="Genomic_DNA"/>
</dbReference>
<sequence length="89" mass="10054">MSDEVKKITRKKFELSLLIPFFISFIMGQISYNHFLEASAKDFSDERVLTYTLVACSGMMSLVMVIAVIRGVLILMGVIQGKVEFVDEN</sequence>
<proteinExistence type="predicted"/>
<name>A0A7X5ASW2_9GAMM</name>
<organism evidence="2 3">
    <name type="scientific">Photobacterium halotolerans</name>
    <dbReference type="NCBI Taxonomy" id="265726"/>
    <lineage>
        <taxon>Bacteria</taxon>
        <taxon>Pseudomonadati</taxon>
        <taxon>Pseudomonadota</taxon>
        <taxon>Gammaproteobacteria</taxon>
        <taxon>Vibrionales</taxon>
        <taxon>Vibrionaceae</taxon>
        <taxon>Photobacterium</taxon>
    </lineage>
</organism>
<protein>
    <submittedName>
        <fullName evidence="2">Uncharacterized protein</fullName>
    </submittedName>
</protein>
<feature type="transmembrane region" description="Helical" evidence="1">
    <location>
        <begin position="52"/>
        <end position="79"/>
    </location>
</feature>